<dbReference type="FunFam" id="1.10.630.10:FF:000004">
    <property type="entry name" value="cytochrome P450 2D15 isoform X1"/>
    <property type="match status" value="1"/>
</dbReference>
<organism evidence="11 12">
    <name type="scientific">Pleurodeles waltl</name>
    <name type="common">Iberian ribbed newt</name>
    <dbReference type="NCBI Taxonomy" id="8319"/>
    <lineage>
        <taxon>Eukaryota</taxon>
        <taxon>Metazoa</taxon>
        <taxon>Chordata</taxon>
        <taxon>Craniata</taxon>
        <taxon>Vertebrata</taxon>
        <taxon>Euteleostomi</taxon>
        <taxon>Amphibia</taxon>
        <taxon>Batrachia</taxon>
        <taxon>Caudata</taxon>
        <taxon>Salamandroidea</taxon>
        <taxon>Salamandridae</taxon>
        <taxon>Pleurodelinae</taxon>
        <taxon>Pleurodeles</taxon>
    </lineage>
</organism>
<reference evidence="11" key="1">
    <citation type="journal article" date="2022" name="bioRxiv">
        <title>Sequencing and chromosome-scale assembly of the giantPleurodeles waltlgenome.</title>
        <authorList>
            <person name="Brown T."/>
            <person name="Elewa A."/>
            <person name="Iarovenko S."/>
            <person name="Subramanian E."/>
            <person name="Araus A.J."/>
            <person name="Petzold A."/>
            <person name="Susuki M."/>
            <person name="Suzuki K.-i.T."/>
            <person name="Hayashi T."/>
            <person name="Toyoda A."/>
            <person name="Oliveira C."/>
            <person name="Osipova E."/>
            <person name="Leigh N.D."/>
            <person name="Simon A."/>
            <person name="Yun M.H."/>
        </authorList>
    </citation>
    <scope>NUCLEOTIDE SEQUENCE</scope>
    <source>
        <strain evidence="11">20211129_DDA</strain>
        <tissue evidence="11">Liver</tissue>
    </source>
</reference>
<evidence type="ECO:0000256" key="3">
    <source>
        <dbReference type="ARBA" id="ARBA00010617"/>
    </source>
</evidence>
<comment type="cofactor">
    <cofactor evidence="1">
        <name>heme</name>
        <dbReference type="ChEBI" id="CHEBI:30413"/>
    </cofactor>
</comment>
<feature type="chain" id="PRO_5043485104" evidence="10">
    <location>
        <begin position="24"/>
        <end position="475"/>
    </location>
</feature>
<dbReference type="InterPro" id="IPR050182">
    <property type="entry name" value="Cytochrome_P450_fam2"/>
</dbReference>
<protein>
    <submittedName>
        <fullName evidence="11">Uncharacterized protein</fullName>
    </submittedName>
</protein>
<evidence type="ECO:0000256" key="5">
    <source>
        <dbReference type="ARBA" id="ARBA00023002"/>
    </source>
</evidence>
<dbReference type="PRINTS" id="PR00385">
    <property type="entry name" value="P450"/>
</dbReference>
<proteinExistence type="inferred from homology"/>
<dbReference type="GO" id="GO:0006805">
    <property type="term" value="P:xenobiotic metabolic process"/>
    <property type="evidence" value="ECO:0007669"/>
    <property type="project" value="TreeGrafter"/>
</dbReference>
<dbReference type="AlphaFoldDB" id="A0AAV7TAQ7"/>
<evidence type="ECO:0000256" key="4">
    <source>
        <dbReference type="ARBA" id="ARBA00022723"/>
    </source>
</evidence>
<dbReference type="InterPro" id="IPR002401">
    <property type="entry name" value="Cyt_P450_E_grp-I"/>
</dbReference>
<dbReference type="SUPFAM" id="SSF48264">
    <property type="entry name" value="Cytochrome P450"/>
    <property type="match status" value="1"/>
</dbReference>
<evidence type="ECO:0000256" key="7">
    <source>
        <dbReference type="ARBA" id="ARBA00023033"/>
    </source>
</evidence>
<evidence type="ECO:0000256" key="9">
    <source>
        <dbReference type="SAM" id="MobiDB-lite"/>
    </source>
</evidence>
<comment type="caution">
    <text evidence="11">The sequence shown here is derived from an EMBL/GenBank/DDBJ whole genome shotgun (WGS) entry which is preliminary data.</text>
</comment>
<evidence type="ECO:0000313" key="11">
    <source>
        <dbReference type="EMBL" id="KAJ1173414.1"/>
    </source>
</evidence>
<keyword evidence="8" id="KW-0472">Membrane</keyword>
<evidence type="ECO:0000256" key="2">
    <source>
        <dbReference type="ARBA" id="ARBA00004370"/>
    </source>
</evidence>
<dbReference type="PRINTS" id="PR00463">
    <property type="entry name" value="EP450I"/>
</dbReference>
<name>A0AAV7TAQ7_PLEWA</name>
<dbReference type="InterPro" id="IPR001128">
    <property type="entry name" value="Cyt_P450"/>
</dbReference>
<dbReference type="PANTHER" id="PTHR24300">
    <property type="entry name" value="CYTOCHROME P450 508A4-RELATED"/>
    <property type="match status" value="1"/>
</dbReference>
<comment type="subcellular location">
    <subcellularLocation>
        <location evidence="2">Membrane</location>
    </subcellularLocation>
</comment>
<dbReference type="GO" id="GO:0005506">
    <property type="term" value="F:iron ion binding"/>
    <property type="evidence" value="ECO:0007669"/>
    <property type="project" value="InterPro"/>
</dbReference>
<dbReference type="GO" id="GO:0020037">
    <property type="term" value="F:heme binding"/>
    <property type="evidence" value="ECO:0007669"/>
    <property type="project" value="InterPro"/>
</dbReference>
<dbReference type="GO" id="GO:0019369">
    <property type="term" value="P:arachidonate metabolic process"/>
    <property type="evidence" value="ECO:0007669"/>
    <property type="project" value="TreeGrafter"/>
</dbReference>
<dbReference type="GO" id="GO:0005737">
    <property type="term" value="C:cytoplasm"/>
    <property type="evidence" value="ECO:0007669"/>
    <property type="project" value="TreeGrafter"/>
</dbReference>
<feature type="region of interest" description="Disordered" evidence="9">
    <location>
        <begin position="438"/>
        <end position="475"/>
    </location>
</feature>
<dbReference type="EMBL" id="JANPWB010000007">
    <property type="protein sequence ID" value="KAJ1173414.1"/>
    <property type="molecule type" value="Genomic_DNA"/>
</dbReference>
<keyword evidence="7" id="KW-0503">Monooxygenase</keyword>
<dbReference type="Gene3D" id="1.10.630.10">
    <property type="entry name" value="Cytochrome P450"/>
    <property type="match status" value="1"/>
</dbReference>
<gene>
    <name evidence="11" type="ORF">NDU88_005250</name>
</gene>
<dbReference type="Pfam" id="PF00067">
    <property type="entry name" value="p450"/>
    <property type="match status" value="1"/>
</dbReference>
<keyword evidence="6" id="KW-0408">Iron</keyword>
<dbReference type="PRINTS" id="PR01686">
    <property type="entry name" value="EP450ICYP2D"/>
</dbReference>
<evidence type="ECO:0000256" key="10">
    <source>
        <dbReference type="SAM" id="SignalP"/>
    </source>
</evidence>
<accession>A0AAV7TAQ7</accession>
<sequence>MLALFFTAFALLFDFLKRRRSSSRYPPGPSSWPFFGNILQADFTNLPKYCAQLKKKYGDVFSLQFCWDKVVVINGFESVKEGLVNKSDDTSDRPHFSVNEKHAFKENCSGVVLARYGQSWRDVRRFSLSTLRDFGLGKKSLVERVTEEAGFLCSAFKTKNGRPFDPHFLINNAVSNVICSIIFGDRFEYDDNKFQNVLKLFEDIVHAGSDILLQLTNVIPVLVHVPGVASKFFRAQDNLFDFLRGIITEHKESWDPNVKRDFIDAFFEEVQKAKGDPKSSFNERNLLLTVFDMFSAGTETTSTTLRFGLLYMILYPDIQSKVQEEIDRVIGRGRNPTMDDRSSMPYTNAVIHEIQRYSDILPLSVPHLTSRDTEVNGFFIPKGTTLFFNLSSVLKDESIWARPYQFYPENFLDADGQFVKREAFIPFSAGSRSAARSHRAGASAEALKHSGAAERSRTQLATRTSELPSAPGQCS</sequence>
<evidence type="ECO:0000313" key="12">
    <source>
        <dbReference type="Proteomes" id="UP001066276"/>
    </source>
</evidence>
<keyword evidence="5" id="KW-0560">Oxidoreductase</keyword>
<keyword evidence="4" id="KW-0479">Metal-binding</keyword>
<feature type="compositionally biased region" description="Polar residues" evidence="9">
    <location>
        <begin position="458"/>
        <end position="475"/>
    </location>
</feature>
<dbReference type="InterPro" id="IPR008069">
    <property type="entry name" value="Cyt_P450_E_grp-I_CYP2D-like"/>
</dbReference>
<evidence type="ECO:0000256" key="1">
    <source>
        <dbReference type="ARBA" id="ARBA00001971"/>
    </source>
</evidence>
<dbReference type="InterPro" id="IPR036396">
    <property type="entry name" value="Cyt_P450_sf"/>
</dbReference>
<dbReference type="GO" id="GO:0016712">
    <property type="term" value="F:oxidoreductase activity, acting on paired donors, with incorporation or reduction of molecular oxygen, reduced flavin or flavoprotein as one donor, and incorporation of one atom of oxygen"/>
    <property type="evidence" value="ECO:0007669"/>
    <property type="project" value="InterPro"/>
</dbReference>
<keyword evidence="10" id="KW-0732">Signal</keyword>
<feature type="signal peptide" evidence="10">
    <location>
        <begin position="1"/>
        <end position="23"/>
    </location>
</feature>
<comment type="similarity">
    <text evidence="3">Belongs to the cytochrome P450 family.</text>
</comment>
<dbReference type="GO" id="GO:0016020">
    <property type="term" value="C:membrane"/>
    <property type="evidence" value="ECO:0007669"/>
    <property type="project" value="UniProtKB-SubCell"/>
</dbReference>
<evidence type="ECO:0000256" key="8">
    <source>
        <dbReference type="ARBA" id="ARBA00023136"/>
    </source>
</evidence>
<keyword evidence="12" id="KW-1185">Reference proteome</keyword>
<evidence type="ECO:0000256" key="6">
    <source>
        <dbReference type="ARBA" id="ARBA00023004"/>
    </source>
</evidence>
<feature type="compositionally biased region" description="Basic and acidic residues" evidence="9">
    <location>
        <begin position="446"/>
        <end position="457"/>
    </location>
</feature>
<dbReference type="PANTHER" id="PTHR24300:SF415">
    <property type="entry name" value="CYTOCHROME P450 2D20 ISOFORM X1"/>
    <property type="match status" value="1"/>
</dbReference>
<dbReference type="Proteomes" id="UP001066276">
    <property type="component" value="Chromosome 4_1"/>
</dbReference>